<name>A0AAW2H8K2_9NEOP</name>
<evidence type="ECO:0000313" key="5">
    <source>
        <dbReference type="EMBL" id="KAL0266037.1"/>
    </source>
</evidence>
<evidence type="ECO:0000256" key="1">
    <source>
        <dbReference type="ARBA" id="ARBA00013260"/>
    </source>
</evidence>
<comment type="similarity">
    <text evidence="3">Belongs to the PTH2 family.</text>
</comment>
<dbReference type="PANTHER" id="PTHR12649:SF11">
    <property type="entry name" value="PEPTIDYL-TRNA HYDROLASE 2, MITOCHONDRIAL"/>
    <property type="match status" value="1"/>
</dbReference>
<dbReference type="Pfam" id="PF01981">
    <property type="entry name" value="PTH2"/>
    <property type="match status" value="1"/>
</dbReference>
<dbReference type="AlphaFoldDB" id="A0AAW2H8K2"/>
<accession>A0AAW2H8K2</accession>
<evidence type="ECO:0000256" key="4">
    <source>
        <dbReference type="ARBA" id="ARBA00048707"/>
    </source>
</evidence>
<evidence type="ECO:0000256" key="2">
    <source>
        <dbReference type="ARBA" id="ARBA00022801"/>
    </source>
</evidence>
<comment type="caution">
    <text evidence="5">The sequence shown here is derived from an EMBL/GenBank/DDBJ whole genome shotgun (WGS) entry which is preliminary data.</text>
</comment>
<dbReference type="PANTHER" id="PTHR12649">
    <property type="entry name" value="PEPTIDYL-TRNA HYDROLASE 2"/>
    <property type="match status" value="1"/>
</dbReference>
<reference evidence="5" key="1">
    <citation type="journal article" date="2024" name="Gigascience">
        <title>Chromosome-level genome of the poultry shaft louse Menopon gallinae provides insight into the host-switching and adaptive evolution of parasitic lice.</title>
        <authorList>
            <person name="Xu Y."/>
            <person name="Ma L."/>
            <person name="Liu S."/>
            <person name="Liang Y."/>
            <person name="Liu Q."/>
            <person name="He Z."/>
            <person name="Tian L."/>
            <person name="Duan Y."/>
            <person name="Cai W."/>
            <person name="Li H."/>
            <person name="Song F."/>
        </authorList>
    </citation>
    <scope>NUCLEOTIDE SEQUENCE</scope>
    <source>
        <strain evidence="5">Cailab_2023a</strain>
    </source>
</reference>
<dbReference type="GO" id="GO:0004045">
    <property type="term" value="F:peptidyl-tRNA hydrolase activity"/>
    <property type="evidence" value="ECO:0007669"/>
    <property type="project" value="UniProtKB-EC"/>
</dbReference>
<dbReference type="InterPro" id="IPR002833">
    <property type="entry name" value="PTH2"/>
</dbReference>
<protein>
    <recommendedName>
        <fullName evidence="1">peptidyl-tRNA hydrolase</fullName>
        <ecNumber evidence="1">3.1.1.29</ecNumber>
    </recommendedName>
</protein>
<keyword evidence="2" id="KW-0378">Hydrolase</keyword>
<dbReference type="NCBIfam" id="TIGR00283">
    <property type="entry name" value="arch_pth2"/>
    <property type="match status" value="1"/>
</dbReference>
<dbReference type="InterPro" id="IPR023476">
    <property type="entry name" value="Pep_tRNA_hydro_II_dom_sf"/>
</dbReference>
<dbReference type="Gene3D" id="3.40.1490.10">
    <property type="entry name" value="Bit1"/>
    <property type="match status" value="1"/>
</dbReference>
<dbReference type="SUPFAM" id="SSF102462">
    <property type="entry name" value="Peptidyl-tRNA hydrolase II"/>
    <property type="match status" value="1"/>
</dbReference>
<gene>
    <name evidence="5" type="ORF">PYX00_011754</name>
</gene>
<dbReference type="EMBL" id="JARGDH010000006">
    <property type="protein sequence ID" value="KAL0266037.1"/>
    <property type="molecule type" value="Genomic_DNA"/>
</dbReference>
<proteinExistence type="inferred from homology"/>
<evidence type="ECO:0000256" key="3">
    <source>
        <dbReference type="ARBA" id="ARBA00038050"/>
    </source>
</evidence>
<dbReference type="GO" id="GO:0005829">
    <property type="term" value="C:cytosol"/>
    <property type="evidence" value="ECO:0007669"/>
    <property type="project" value="TreeGrafter"/>
</dbReference>
<comment type="catalytic activity">
    <reaction evidence="4">
        <text>an N-acyl-L-alpha-aminoacyl-tRNA + H2O = an N-acyl-L-amino acid + a tRNA + H(+)</text>
        <dbReference type="Rhea" id="RHEA:54448"/>
        <dbReference type="Rhea" id="RHEA-COMP:10123"/>
        <dbReference type="Rhea" id="RHEA-COMP:13883"/>
        <dbReference type="ChEBI" id="CHEBI:15377"/>
        <dbReference type="ChEBI" id="CHEBI:15378"/>
        <dbReference type="ChEBI" id="CHEBI:59874"/>
        <dbReference type="ChEBI" id="CHEBI:78442"/>
        <dbReference type="ChEBI" id="CHEBI:138191"/>
        <dbReference type="EC" id="3.1.1.29"/>
    </reaction>
</comment>
<organism evidence="5">
    <name type="scientific">Menopon gallinae</name>
    <name type="common">poultry shaft louse</name>
    <dbReference type="NCBI Taxonomy" id="328185"/>
    <lineage>
        <taxon>Eukaryota</taxon>
        <taxon>Metazoa</taxon>
        <taxon>Ecdysozoa</taxon>
        <taxon>Arthropoda</taxon>
        <taxon>Hexapoda</taxon>
        <taxon>Insecta</taxon>
        <taxon>Pterygota</taxon>
        <taxon>Neoptera</taxon>
        <taxon>Paraneoptera</taxon>
        <taxon>Psocodea</taxon>
        <taxon>Troctomorpha</taxon>
        <taxon>Phthiraptera</taxon>
        <taxon>Amblycera</taxon>
        <taxon>Menoponidae</taxon>
        <taxon>Menopon</taxon>
    </lineage>
</organism>
<dbReference type="EC" id="3.1.1.29" evidence="1"/>
<sequence>MQRGKVISQACHAISGTMNAVRKDEEAFDAWKQSGEAKIVLKAGMHDIAEVVKNARNMGVCVYKVYDAGKTQVLPGSNTAVAIGPAPKSVLSLLTGHLKLY</sequence>